<evidence type="ECO:0000313" key="3">
    <source>
        <dbReference type="EMBL" id="CAB3234944.1"/>
    </source>
</evidence>
<sequence length="115" mass="13229">MCTKIFLNSQYIISTFQVKIFTVLLFICLIDSLHSASYGRIKRSENSEEEHETIKLSEEEKEVVPPKTKEPEASVGNDSKPSPFDFNVLLQNLGQIVNKNNDWSKEFNTWFGRGK</sequence>
<proteinExistence type="predicted"/>
<feature type="compositionally biased region" description="Basic and acidic residues" evidence="1">
    <location>
        <begin position="42"/>
        <end position="72"/>
    </location>
</feature>
<dbReference type="EMBL" id="CADEBD010000297">
    <property type="protein sequence ID" value="CAB3234944.1"/>
    <property type="molecule type" value="Genomic_DNA"/>
</dbReference>
<keyword evidence="2" id="KW-1133">Transmembrane helix</keyword>
<name>A0A8S0ZPF7_ARCPL</name>
<reference evidence="3 4" key="1">
    <citation type="submission" date="2020-04" db="EMBL/GenBank/DDBJ databases">
        <authorList>
            <person name="Wallbank WR R."/>
            <person name="Pardo Diaz C."/>
            <person name="Kozak K."/>
            <person name="Martin S."/>
            <person name="Jiggins C."/>
            <person name="Moest M."/>
            <person name="Warren A I."/>
            <person name="Byers J.R.P. K."/>
            <person name="Montejo-Kovacevich G."/>
            <person name="Yen C E."/>
        </authorList>
    </citation>
    <scope>NUCLEOTIDE SEQUENCE [LARGE SCALE GENOMIC DNA]</scope>
</reference>
<feature type="region of interest" description="Disordered" evidence="1">
    <location>
        <begin position="41"/>
        <end position="81"/>
    </location>
</feature>
<feature type="transmembrane region" description="Helical" evidence="2">
    <location>
        <begin position="12"/>
        <end position="33"/>
    </location>
</feature>
<gene>
    <name evidence="3" type="ORF">APLA_LOCUS6822</name>
</gene>
<evidence type="ECO:0000256" key="1">
    <source>
        <dbReference type="SAM" id="MobiDB-lite"/>
    </source>
</evidence>
<protein>
    <submittedName>
        <fullName evidence="3">Uncharacterized protein</fullName>
    </submittedName>
</protein>
<evidence type="ECO:0000256" key="2">
    <source>
        <dbReference type="SAM" id="Phobius"/>
    </source>
</evidence>
<dbReference type="OrthoDB" id="7203600at2759"/>
<keyword evidence="2" id="KW-0812">Transmembrane</keyword>
<evidence type="ECO:0000313" key="4">
    <source>
        <dbReference type="Proteomes" id="UP000494256"/>
    </source>
</evidence>
<dbReference type="AlphaFoldDB" id="A0A8S0ZPF7"/>
<comment type="caution">
    <text evidence="3">The sequence shown here is derived from an EMBL/GenBank/DDBJ whole genome shotgun (WGS) entry which is preliminary data.</text>
</comment>
<dbReference type="Proteomes" id="UP000494256">
    <property type="component" value="Unassembled WGS sequence"/>
</dbReference>
<organism evidence="3 4">
    <name type="scientific">Arctia plantaginis</name>
    <name type="common">Wood tiger moth</name>
    <name type="synonym">Phalaena plantaginis</name>
    <dbReference type="NCBI Taxonomy" id="874455"/>
    <lineage>
        <taxon>Eukaryota</taxon>
        <taxon>Metazoa</taxon>
        <taxon>Ecdysozoa</taxon>
        <taxon>Arthropoda</taxon>
        <taxon>Hexapoda</taxon>
        <taxon>Insecta</taxon>
        <taxon>Pterygota</taxon>
        <taxon>Neoptera</taxon>
        <taxon>Endopterygota</taxon>
        <taxon>Lepidoptera</taxon>
        <taxon>Glossata</taxon>
        <taxon>Ditrysia</taxon>
        <taxon>Noctuoidea</taxon>
        <taxon>Erebidae</taxon>
        <taxon>Arctiinae</taxon>
        <taxon>Arctia</taxon>
    </lineage>
</organism>
<accession>A0A8S0ZPF7</accession>
<keyword evidence="2" id="KW-0472">Membrane</keyword>